<evidence type="ECO:0000313" key="2">
    <source>
        <dbReference type="EMBL" id="MDQ2069199.1"/>
    </source>
</evidence>
<dbReference type="EMBL" id="JAVDDT010000002">
    <property type="protein sequence ID" value="MDQ2069199.1"/>
    <property type="molecule type" value="Genomic_DNA"/>
</dbReference>
<proteinExistence type="predicted"/>
<dbReference type="Proteomes" id="UP001239019">
    <property type="component" value="Unassembled WGS sequence"/>
</dbReference>
<sequence length="68" mass="8014">MATYSDEWLRQQWNRYGPAFKAWWHQHHGADDPPFIEIILGPPEDSQDGQQRSTNDGNAEDSEEDVWR</sequence>
<feature type="compositionally biased region" description="Polar residues" evidence="1">
    <location>
        <begin position="48"/>
        <end position="57"/>
    </location>
</feature>
<evidence type="ECO:0000313" key="3">
    <source>
        <dbReference type="Proteomes" id="UP001239019"/>
    </source>
</evidence>
<feature type="compositionally biased region" description="Acidic residues" evidence="1">
    <location>
        <begin position="58"/>
        <end position="68"/>
    </location>
</feature>
<evidence type="ECO:0000256" key="1">
    <source>
        <dbReference type="SAM" id="MobiDB-lite"/>
    </source>
</evidence>
<accession>A0ABU0W5B1</accession>
<protein>
    <submittedName>
        <fullName evidence="2">Uncharacterized protein</fullName>
    </submittedName>
</protein>
<gene>
    <name evidence="2" type="ORF">RBH19_04880</name>
</gene>
<comment type="caution">
    <text evidence="2">The sequence shown here is derived from an EMBL/GenBank/DDBJ whole genome shotgun (WGS) entry which is preliminary data.</text>
</comment>
<name>A0ABU0W5B1_9GAMM</name>
<feature type="region of interest" description="Disordered" evidence="1">
    <location>
        <begin position="32"/>
        <end position="68"/>
    </location>
</feature>
<dbReference type="RefSeq" id="WP_306727686.1">
    <property type="nucleotide sequence ID" value="NZ_JAVDDT010000002.1"/>
</dbReference>
<organism evidence="2 3">
    <name type="scientific">Natronospira bacteriovora</name>
    <dbReference type="NCBI Taxonomy" id="3069753"/>
    <lineage>
        <taxon>Bacteria</taxon>
        <taxon>Pseudomonadati</taxon>
        <taxon>Pseudomonadota</taxon>
        <taxon>Gammaproteobacteria</taxon>
        <taxon>Natronospirales</taxon>
        <taxon>Natronospiraceae</taxon>
        <taxon>Natronospira</taxon>
    </lineage>
</organism>
<keyword evidence="3" id="KW-1185">Reference proteome</keyword>
<reference evidence="2 3" key="1">
    <citation type="submission" date="2023-08" db="EMBL/GenBank/DDBJ databases">
        <title>Whole-genome sequencing of halo(alkali)philic microorganisms from hypersaline lakes.</title>
        <authorList>
            <person name="Sorokin D.Y."/>
            <person name="Abbas B."/>
            <person name="Merkel A.Y."/>
        </authorList>
    </citation>
    <scope>NUCLEOTIDE SEQUENCE [LARGE SCALE GENOMIC DNA]</scope>
    <source>
        <strain evidence="2 3">AB-CW4</strain>
    </source>
</reference>